<evidence type="ECO:0000259" key="1">
    <source>
        <dbReference type="Pfam" id="PF01208"/>
    </source>
</evidence>
<proteinExistence type="predicted"/>
<dbReference type="PANTHER" id="PTHR47099:SF1">
    <property type="entry name" value="METHYLCOBAMIDE:COM METHYLTRANSFERASE MTBA"/>
    <property type="match status" value="1"/>
</dbReference>
<dbReference type="Pfam" id="PF01208">
    <property type="entry name" value="URO-D"/>
    <property type="match status" value="1"/>
</dbReference>
<dbReference type="Gene3D" id="3.20.20.210">
    <property type="match status" value="1"/>
</dbReference>
<evidence type="ECO:0000313" key="2">
    <source>
        <dbReference type="EMBL" id="UWP60929.1"/>
    </source>
</evidence>
<dbReference type="EMBL" id="CP102290">
    <property type="protein sequence ID" value="UWP60929.1"/>
    <property type="molecule type" value="Genomic_DNA"/>
</dbReference>
<dbReference type="SUPFAM" id="SSF51726">
    <property type="entry name" value="UROD/MetE-like"/>
    <property type="match status" value="1"/>
</dbReference>
<sequence length="412" mass="45529">MGKQSDSLEGRKKRIRDVIELREPDRVPFAPKIGNYYARGYGISMYDAMKDIRNVAPGVMGFLDDYAPDLAWAPVMYPTDPPELMGSTYLKCPGPESGLKLDASFQIHDKCYLMDDEYPEFLHDPSHFFMTKVYPRKFAGLAGLSKISFNNPVEYALYIGLASFADPEVQSALQTLMRGGEAAAKWFGGLNQIVGAIAARGFPLGAAGAQTCPFDMFGDNIRGFMNTVNDIYDNPDELLAALEYMTPLCVEGAVASAKAANLEFMFIPLHAGIDAFMSPDNYRKFYWPGLKALIMALIDIGVTPYVFCEGAYNHRLDIIADVPKGKVIYMFEDVDLAEAKRIVGQTSCICGNVPTPLLAYGSRERVIEETKKVMDIGAPGGGFIMDCSIVLDEAKKENMDAWAETTWEIGKY</sequence>
<evidence type="ECO:0000313" key="3">
    <source>
        <dbReference type="Proteomes" id="UP001060164"/>
    </source>
</evidence>
<protein>
    <recommendedName>
        <fullName evidence="1">Uroporphyrinogen decarboxylase (URO-D) domain-containing protein</fullName>
    </recommendedName>
</protein>
<organism evidence="2 3">
    <name type="scientific">Ruminococcus gauvreauii</name>
    <dbReference type="NCBI Taxonomy" id="438033"/>
    <lineage>
        <taxon>Bacteria</taxon>
        <taxon>Bacillati</taxon>
        <taxon>Bacillota</taxon>
        <taxon>Clostridia</taxon>
        <taxon>Eubacteriales</taxon>
        <taxon>Oscillospiraceae</taxon>
        <taxon>Ruminococcus</taxon>
    </lineage>
</organism>
<dbReference type="RefSeq" id="WP_028527627.1">
    <property type="nucleotide sequence ID" value="NZ_CABLBR010000003.1"/>
</dbReference>
<dbReference type="Proteomes" id="UP001060164">
    <property type="component" value="Chromosome"/>
</dbReference>
<gene>
    <name evidence="2" type="ORF">NQ502_07840</name>
</gene>
<dbReference type="InterPro" id="IPR052024">
    <property type="entry name" value="Methanogen_methyltrans"/>
</dbReference>
<name>A0ABY5VJZ6_9FIRM</name>
<keyword evidence="3" id="KW-1185">Reference proteome</keyword>
<dbReference type="InterPro" id="IPR000257">
    <property type="entry name" value="Uroporphyrinogen_deCOase"/>
</dbReference>
<dbReference type="InterPro" id="IPR038071">
    <property type="entry name" value="UROD/MetE-like_sf"/>
</dbReference>
<accession>A0ABY5VJZ6</accession>
<dbReference type="PANTHER" id="PTHR47099">
    <property type="entry name" value="METHYLCOBAMIDE:COM METHYLTRANSFERASE MTBA"/>
    <property type="match status" value="1"/>
</dbReference>
<feature type="domain" description="Uroporphyrinogen decarboxylase (URO-D)" evidence="1">
    <location>
        <begin position="208"/>
        <end position="404"/>
    </location>
</feature>
<reference evidence="2" key="1">
    <citation type="journal article" date="2022" name="Cell">
        <title>Design, construction, and in vivo augmentation of a complex gut microbiome.</title>
        <authorList>
            <person name="Cheng A.G."/>
            <person name="Ho P.Y."/>
            <person name="Aranda-Diaz A."/>
            <person name="Jain S."/>
            <person name="Yu F.B."/>
            <person name="Meng X."/>
            <person name="Wang M."/>
            <person name="Iakiviak M."/>
            <person name="Nagashima K."/>
            <person name="Zhao A."/>
            <person name="Murugkar P."/>
            <person name="Patil A."/>
            <person name="Atabakhsh K."/>
            <person name="Weakley A."/>
            <person name="Yan J."/>
            <person name="Brumbaugh A.R."/>
            <person name="Higginbottom S."/>
            <person name="Dimas A."/>
            <person name="Shiver A.L."/>
            <person name="Deutschbauer A."/>
            <person name="Neff N."/>
            <person name="Sonnenburg J.L."/>
            <person name="Huang K.C."/>
            <person name="Fischbach M.A."/>
        </authorList>
    </citation>
    <scope>NUCLEOTIDE SEQUENCE</scope>
    <source>
        <strain evidence="2">DSM 19829</strain>
    </source>
</reference>